<dbReference type="EMBL" id="OX465079">
    <property type="protein sequence ID" value="CAI9274235.1"/>
    <property type="molecule type" value="Genomic_DNA"/>
</dbReference>
<gene>
    <name evidence="1" type="ORF">LSALG_LOCUS14325</name>
</gene>
<dbReference type="Proteomes" id="UP001177003">
    <property type="component" value="Chromosome 3"/>
</dbReference>
<sequence>MRTWTCEKPRIIAVVGVLLLMHDEDVRRGGGSGSGSGSGQIFKKIAAAPNCKEEIDGILHNIIRVMSDDDDDDDGYKLNMEEKHKLQYAYDRLKIIIGG</sequence>
<dbReference type="AlphaFoldDB" id="A0AA35YHR9"/>
<accession>A0AA35YHR9</accession>
<protein>
    <submittedName>
        <fullName evidence="1">Uncharacterized protein</fullName>
    </submittedName>
</protein>
<reference evidence="1" key="1">
    <citation type="submission" date="2023-04" db="EMBL/GenBank/DDBJ databases">
        <authorList>
            <person name="Vijverberg K."/>
            <person name="Xiong W."/>
            <person name="Schranz E."/>
        </authorList>
    </citation>
    <scope>NUCLEOTIDE SEQUENCE</scope>
</reference>
<proteinExistence type="predicted"/>
<keyword evidence="2" id="KW-1185">Reference proteome</keyword>
<evidence type="ECO:0000313" key="2">
    <source>
        <dbReference type="Proteomes" id="UP001177003"/>
    </source>
</evidence>
<evidence type="ECO:0000313" key="1">
    <source>
        <dbReference type="EMBL" id="CAI9274235.1"/>
    </source>
</evidence>
<organism evidence="1 2">
    <name type="scientific">Lactuca saligna</name>
    <name type="common">Willowleaf lettuce</name>
    <dbReference type="NCBI Taxonomy" id="75948"/>
    <lineage>
        <taxon>Eukaryota</taxon>
        <taxon>Viridiplantae</taxon>
        <taxon>Streptophyta</taxon>
        <taxon>Embryophyta</taxon>
        <taxon>Tracheophyta</taxon>
        <taxon>Spermatophyta</taxon>
        <taxon>Magnoliopsida</taxon>
        <taxon>eudicotyledons</taxon>
        <taxon>Gunneridae</taxon>
        <taxon>Pentapetalae</taxon>
        <taxon>asterids</taxon>
        <taxon>campanulids</taxon>
        <taxon>Asterales</taxon>
        <taxon>Asteraceae</taxon>
        <taxon>Cichorioideae</taxon>
        <taxon>Cichorieae</taxon>
        <taxon>Lactucinae</taxon>
        <taxon>Lactuca</taxon>
    </lineage>
</organism>
<name>A0AA35YHR9_LACSI</name>